<dbReference type="Proteomes" id="UP001627154">
    <property type="component" value="Unassembled WGS sequence"/>
</dbReference>
<dbReference type="EMBL" id="JBJJXI010000050">
    <property type="protein sequence ID" value="KAL3400732.1"/>
    <property type="molecule type" value="Genomic_DNA"/>
</dbReference>
<protein>
    <submittedName>
        <fullName evidence="2">Uncharacterized protein</fullName>
    </submittedName>
</protein>
<evidence type="ECO:0000256" key="1">
    <source>
        <dbReference type="SAM" id="Phobius"/>
    </source>
</evidence>
<keyword evidence="1" id="KW-1133">Transmembrane helix</keyword>
<accession>A0ABD2X618</accession>
<gene>
    <name evidence="2" type="ORF">TKK_005885</name>
</gene>
<evidence type="ECO:0000313" key="3">
    <source>
        <dbReference type="Proteomes" id="UP001627154"/>
    </source>
</evidence>
<dbReference type="AlphaFoldDB" id="A0ABD2X618"/>
<evidence type="ECO:0000313" key="2">
    <source>
        <dbReference type="EMBL" id="KAL3400732.1"/>
    </source>
</evidence>
<keyword evidence="1" id="KW-0812">Transmembrane</keyword>
<keyword evidence="1" id="KW-0472">Membrane</keyword>
<reference evidence="2 3" key="1">
    <citation type="journal article" date="2024" name="bioRxiv">
        <title>A reference genome for Trichogramma kaykai: A tiny desert-dwelling parasitoid wasp with competing sex-ratio distorters.</title>
        <authorList>
            <person name="Culotta J."/>
            <person name="Lindsey A.R."/>
        </authorList>
    </citation>
    <scope>NUCLEOTIDE SEQUENCE [LARGE SCALE GENOMIC DNA]</scope>
    <source>
        <strain evidence="2 3">KSX58</strain>
    </source>
</reference>
<comment type="caution">
    <text evidence="2">The sequence shown here is derived from an EMBL/GenBank/DDBJ whole genome shotgun (WGS) entry which is preliminary data.</text>
</comment>
<organism evidence="2 3">
    <name type="scientific">Trichogramma kaykai</name>
    <dbReference type="NCBI Taxonomy" id="54128"/>
    <lineage>
        <taxon>Eukaryota</taxon>
        <taxon>Metazoa</taxon>
        <taxon>Ecdysozoa</taxon>
        <taxon>Arthropoda</taxon>
        <taxon>Hexapoda</taxon>
        <taxon>Insecta</taxon>
        <taxon>Pterygota</taxon>
        <taxon>Neoptera</taxon>
        <taxon>Endopterygota</taxon>
        <taxon>Hymenoptera</taxon>
        <taxon>Apocrita</taxon>
        <taxon>Proctotrupomorpha</taxon>
        <taxon>Chalcidoidea</taxon>
        <taxon>Trichogrammatidae</taxon>
        <taxon>Trichogramma</taxon>
    </lineage>
</organism>
<feature type="transmembrane region" description="Helical" evidence="1">
    <location>
        <begin position="6"/>
        <end position="25"/>
    </location>
</feature>
<keyword evidence="3" id="KW-1185">Reference proteome</keyword>
<proteinExistence type="predicted"/>
<sequence>MSYLSNILYMYFVLSLVYGFGQRVLDKLKTGFLNAKSYLETARDIADLVSKSLNSKKTLNQRGDTADFDEKPKAESFEPADVISTIFKLLGLDPRKITAVAVNSIIYFVQLIGELFKLTPKIKENVNKISDDSIDPIHLIVEKKNEKFQRLLQQAEDDKLPNQLVDSLDGYNTKCVQLLICKISPIIWAAQKSLRSNPKNSKLDIISWLPSREEFETHFDNCDSKYKVCQQDYILL</sequence>
<name>A0ABD2X618_9HYME</name>